<dbReference type="OMA" id="RVEPEMG"/>
<sequence>MLIPPDKLRKILIITFGIIFVFLGIQVRFHMIFMQVLDATTDFAVNNILSLKIPLYLGLGNLFSHYWVVIPLIAVMVAFLYLINYKIAAWWFAITQLVAMLLTWVITIILRIHWQDGPKIGETIPNLLLVWWLQLLLLLVIIMPHLVKSRKIQVMINILIGLFWLSIMLARIQSHHMALTSGLGAITFGYFWWQFSAQQYYKRARHWQKVLEIDGRV</sequence>
<dbReference type="AlphaFoldDB" id="A0A222YDV9"/>
<dbReference type="RefSeq" id="WP_011680421.1">
    <property type="nucleotide sequence ID" value="NZ_AP017936.1"/>
</dbReference>
<dbReference type="OrthoDB" id="2144158at2"/>
<dbReference type="EMBL" id="WIPA01000011">
    <property type="protein sequence ID" value="MQR27145.1"/>
    <property type="molecule type" value="Genomic_DNA"/>
</dbReference>
<comment type="caution">
    <text evidence="1">The sequence shown here is derived from an EMBL/GenBank/DDBJ whole genome shotgun (WGS) entry which is preliminary data.</text>
</comment>
<evidence type="ECO:0000313" key="2">
    <source>
        <dbReference type="Proteomes" id="UP000469952"/>
    </source>
</evidence>
<dbReference type="GeneID" id="29577370"/>
<evidence type="ECO:0000313" key="1">
    <source>
        <dbReference type="EMBL" id="MQR27145.1"/>
    </source>
</evidence>
<accession>A0A222YDV9</accession>
<gene>
    <name evidence="1" type="ORF">GFV13_07690</name>
</gene>
<organism evidence="1 2">
    <name type="scientific">Leuconostoc mesenteroides</name>
    <dbReference type="NCBI Taxonomy" id="1245"/>
    <lineage>
        <taxon>Bacteria</taxon>
        <taxon>Bacillati</taxon>
        <taxon>Bacillota</taxon>
        <taxon>Bacilli</taxon>
        <taxon>Lactobacillales</taxon>
        <taxon>Lactobacillaceae</taxon>
        <taxon>Leuconostoc</taxon>
    </lineage>
</organism>
<dbReference type="Proteomes" id="UP000469952">
    <property type="component" value="Unassembled WGS sequence"/>
</dbReference>
<protein>
    <submittedName>
        <fullName evidence="1">Phospholipid phosphatase</fullName>
    </submittedName>
</protein>
<reference evidence="1 2" key="1">
    <citation type="submission" date="2019-10" db="EMBL/GenBank/DDBJ databases">
        <title>WGS of Leuconostoc mesenteroides.</title>
        <authorList>
            <person name="Melo Bolivar J."/>
            <person name="Marino-Ramirez L."/>
            <person name="Villamil Diaz L.M."/>
        </authorList>
    </citation>
    <scope>NUCLEOTIDE SEQUENCE [LARGE SCALE GENOMIC DNA]</scope>
    <source>
        <strain evidence="1 2">M11</strain>
    </source>
</reference>
<name>A0A222YDV9_LEUME</name>
<proteinExistence type="predicted"/>